<keyword evidence="8 9" id="KW-0131">Cell cycle</keyword>
<reference evidence="12 13" key="1">
    <citation type="journal article" date="2023" name="Microorganisms">
        <title>Thiorhodovibrio frisius and Trv. litoralis spp. nov., Two Novel Members from a Clade of Fastidious Purple Sulfur Bacteria That Exhibit Unique Red-Shifted Light-Harvesting Capabilities.</title>
        <authorList>
            <person name="Methner A."/>
            <person name="Kuzyk S.B."/>
            <person name="Petersen J."/>
            <person name="Bauer S."/>
            <person name="Brinkmann H."/>
            <person name="Sichau K."/>
            <person name="Wanner G."/>
            <person name="Wolf J."/>
            <person name="Neumann-Schaal M."/>
            <person name="Henke P."/>
            <person name="Tank M."/>
            <person name="Sproer C."/>
            <person name="Bunk B."/>
            <person name="Overmann J."/>
        </authorList>
    </citation>
    <scope>NUCLEOTIDE SEQUENCE [LARGE SCALE GENOMIC DNA]</scope>
    <source>
        <strain evidence="12 13">DSM 6702</strain>
    </source>
</reference>
<evidence type="ECO:0000256" key="6">
    <source>
        <dbReference type="ARBA" id="ARBA00022989"/>
    </source>
</evidence>
<keyword evidence="7 9" id="KW-0472">Membrane</keyword>
<dbReference type="EMBL" id="CP121472">
    <property type="protein sequence ID" value="WPL16058.1"/>
    <property type="molecule type" value="Genomic_DNA"/>
</dbReference>
<comment type="function">
    <text evidence="9">Essential cell division protein. May link together the upstream cell division proteins, which are predominantly cytoplasmic, with the downstream cell division proteins, which are predominantly periplasmic. May control correct divisome assembly.</text>
</comment>
<protein>
    <recommendedName>
        <fullName evidence="9">Cell division protein FtsQ</fullName>
    </recommendedName>
</protein>
<evidence type="ECO:0000313" key="13">
    <source>
        <dbReference type="Proteomes" id="UP001432180"/>
    </source>
</evidence>
<keyword evidence="2 9" id="KW-1003">Cell membrane</keyword>
<keyword evidence="6 9" id="KW-1133">Transmembrane helix</keyword>
<dbReference type="HAMAP" id="MF_00911">
    <property type="entry name" value="FtsQ_subfam"/>
    <property type="match status" value="1"/>
</dbReference>
<evidence type="ECO:0000256" key="2">
    <source>
        <dbReference type="ARBA" id="ARBA00022475"/>
    </source>
</evidence>
<evidence type="ECO:0000313" key="12">
    <source>
        <dbReference type="EMBL" id="WPL16058.1"/>
    </source>
</evidence>
<sequence length="289" mass="32627">MVNPADPKHYSLIAATLRRDAPSRQMRLGVTTETLLLRLFVALSLMISLAAILWLAAEWEPRILPIRVITVDGEMRSLSRQALQERVASHLTGGILSQDLGALRERVEALPWVKGASLRRVWPDRLILEVSEHEAVARWGEDGLVTREGVIFHPQDRRVPAGLPRLSGADERAVEVVDRLLLWQPRLADLGLLIDALECDRRGDWTLELLGGPVLHFGTEQLERRLTRLLATFPRIEAVAVPERIDLRYSNGLAVLWQRGSGHSDREPTDRESDFHARGKRMAALNEQR</sequence>
<feature type="region of interest" description="Disordered" evidence="10">
    <location>
        <begin position="260"/>
        <end position="289"/>
    </location>
</feature>
<feature type="compositionally biased region" description="Basic and acidic residues" evidence="10">
    <location>
        <begin position="262"/>
        <end position="277"/>
    </location>
</feature>
<dbReference type="PANTHER" id="PTHR35851">
    <property type="entry name" value="CELL DIVISION PROTEIN FTSQ"/>
    <property type="match status" value="1"/>
</dbReference>
<evidence type="ECO:0000256" key="4">
    <source>
        <dbReference type="ARBA" id="ARBA00022618"/>
    </source>
</evidence>
<dbReference type="PANTHER" id="PTHR35851:SF1">
    <property type="entry name" value="CELL DIVISION PROTEIN FTSQ"/>
    <property type="match status" value="1"/>
</dbReference>
<proteinExistence type="inferred from homology"/>
<evidence type="ECO:0000256" key="1">
    <source>
        <dbReference type="ARBA" id="ARBA00004370"/>
    </source>
</evidence>
<feature type="transmembrane region" description="Helical" evidence="9">
    <location>
        <begin position="35"/>
        <end position="57"/>
    </location>
</feature>
<name>A0ABZ0S4V4_9GAMM</name>
<dbReference type="RefSeq" id="WP_328986602.1">
    <property type="nucleotide sequence ID" value="NZ_CP121472.1"/>
</dbReference>
<dbReference type="Pfam" id="PF08478">
    <property type="entry name" value="POTRA_1"/>
    <property type="match status" value="1"/>
</dbReference>
<dbReference type="Gene3D" id="3.10.20.310">
    <property type="entry name" value="membrane protein fhac"/>
    <property type="match status" value="1"/>
</dbReference>
<evidence type="ECO:0000256" key="3">
    <source>
        <dbReference type="ARBA" id="ARBA00022519"/>
    </source>
</evidence>
<dbReference type="InterPro" id="IPR005548">
    <property type="entry name" value="Cell_div_FtsQ/DivIB_C"/>
</dbReference>
<keyword evidence="4 9" id="KW-0132">Cell division</keyword>
<organism evidence="12 13">
    <name type="scientific">Thiorhodovibrio winogradskyi</name>
    <dbReference type="NCBI Taxonomy" id="77007"/>
    <lineage>
        <taxon>Bacteria</taxon>
        <taxon>Pseudomonadati</taxon>
        <taxon>Pseudomonadota</taxon>
        <taxon>Gammaproteobacteria</taxon>
        <taxon>Chromatiales</taxon>
        <taxon>Chromatiaceae</taxon>
        <taxon>Thiorhodovibrio</taxon>
    </lineage>
</organism>
<dbReference type="Pfam" id="PF03799">
    <property type="entry name" value="FtsQ_DivIB_C"/>
    <property type="match status" value="1"/>
</dbReference>
<dbReference type="InterPro" id="IPR034746">
    <property type="entry name" value="POTRA"/>
</dbReference>
<dbReference type="InterPro" id="IPR026579">
    <property type="entry name" value="FtsQ"/>
</dbReference>
<evidence type="ECO:0000256" key="7">
    <source>
        <dbReference type="ARBA" id="ARBA00023136"/>
    </source>
</evidence>
<evidence type="ECO:0000256" key="8">
    <source>
        <dbReference type="ARBA" id="ARBA00023306"/>
    </source>
</evidence>
<keyword evidence="3 9" id="KW-0997">Cell inner membrane</keyword>
<feature type="domain" description="POTRA" evidence="11">
    <location>
        <begin position="64"/>
        <end position="133"/>
    </location>
</feature>
<comment type="subunit">
    <text evidence="9">Part of a complex composed of FtsB, FtsL and FtsQ.</text>
</comment>
<dbReference type="InterPro" id="IPR013685">
    <property type="entry name" value="POTRA_FtsQ_type"/>
</dbReference>
<dbReference type="Gene3D" id="3.40.50.11690">
    <property type="entry name" value="Cell division protein FtsQ/DivIB"/>
    <property type="match status" value="1"/>
</dbReference>
<accession>A0ABZ0S4V4</accession>
<evidence type="ECO:0000256" key="10">
    <source>
        <dbReference type="SAM" id="MobiDB-lite"/>
    </source>
</evidence>
<evidence type="ECO:0000256" key="9">
    <source>
        <dbReference type="HAMAP-Rule" id="MF_00911"/>
    </source>
</evidence>
<dbReference type="Proteomes" id="UP001432180">
    <property type="component" value="Chromosome"/>
</dbReference>
<keyword evidence="5 9" id="KW-0812">Transmembrane</keyword>
<evidence type="ECO:0000259" key="11">
    <source>
        <dbReference type="PROSITE" id="PS51779"/>
    </source>
</evidence>
<dbReference type="GO" id="GO:0051301">
    <property type="term" value="P:cell division"/>
    <property type="evidence" value="ECO:0007669"/>
    <property type="project" value="UniProtKB-KW"/>
</dbReference>
<evidence type="ECO:0000256" key="5">
    <source>
        <dbReference type="ARBA" id="ARBA00022692"/>
    </source>
</evidence>
<dbReference type="InterPro" id="IPR045335">
    <property type="entry name" value="FtsQ_C_sf"/>
</dbReference>
<comment type="subcellular location">
    <subcellularLocation>
        <location evidence="9">Cell inner membrane</location>
        <topology evidence="9">Single-pass type II membrane protein</topology>
    </subcellularLocation>
    <subcellularLocation>
        <location evidence="1">Membrane</location>
    </subcellularLocation>
    <text evidence="9">Localizes to the division septum.</text>
</comment>
<comment type="similarity">
    <text evidence="9">Belongs to the FtsQ/DivIB family. FtsQ subfamily.</text>
</comment>
<dbReference type="PROSITE" id="PS51779">
    <property type="entry name" value="POTRA"/>
    <property type="match status" value="1"/>
</dbReference>
<gene>
    <name evidence="9 12" type="primary">ftsQ</name>
    <name evidence="12" type="ORF">Thiowin_00991</name>
</gene>
<keyword evidence="13" id="KW-1185">Reference proteome</keyword>